<name>A0A9N9KZS8_9HELO</name>
<organism evidence="2 3">
    <name type="scientific">Hymenoscyphus fraxineus</name>
    <dbReference type="NCBI Taxonomy" id="746836"/>
    <lineage>
        <taxon>Eukaryota</taxon>
        <taxon>Fungi</taxon>
        <taxon>Dikarya</taxon>
        <taxon>Ascomycota</taxon>
        <taxon>Pezizomycotina</taxon>
        <taxon>Leotiomycetes</taxon>
        <taxon>Helotiales</taxon>
        <taxon>Helotiaceae</taxon>
        <taxon>Hymenoscyphus</taxon>
    </lineage>
</organism>
<feature type="signal peptide" evidence="1">
    <location>
        <begin position="1"/>
        <end position="20"/>
    </location>
</feature>
<evidence type="ECO:0000256" key="1">
    <source>
        <dbReference type="SAM" id="SignalP"/>
    </source>
</evidence>
<evidence type="ECO:0000313" key="2">
    <source>
        <dbReference type="EMBL" id="CAG8957475.1"/>
    </source>
</evidence>
<keyword evidence="3" id="KW-1185">Reference proteome</keyword>
<feature type="chain" id="PRO_5040159776" evidence="1">
    <location>
        <begin position="21"/>
        <end position="95"/>
    </location>
</feature>
<gene>
    <name evidence="2" type="ORF">HYFRA_00011456</name>
</gene>
<reference evidence="2" key="1">
    <citation type="submission" date="2021-07" db="EMBL/GenBank/DDBJ databases">
        <authorList>
            <person name="Durling M."/>
        </authorList>
    </citation>
    <scope>NUCLEOTIDE SEQUENCE</scope>
</reference>
<dbReference type="AlphaFoldDB" id="A0A9N9KZS8"/>
<comment type="caution">
    <text evidence="2">The sequence shown here is derived from an EMBL/GenBank/DDBJ whole genome shotgun (WGS) entry which is preliminary data.</text>
</comment>
<accession>A0A9N9KZS8</accession>
<evidence type="ECO:0000313" key="3">
    <source>
        <dbReference type="Proteomes" id="UP000696280"/>
    </source>
</evidence>
<proteinExistence type="predicted"/>
<protein>
    <submittedName>
        <fullName evidence="2">Uncharacterized protein</fullName>
    </submittedName>
</protein>
<dbReference type="OrthoDB" id="10278173at2759"/>
<keyword evidence="1" id="KW-0732">Signal</keyword>
<sequence>MRFPTSIFLAVLASGVITNASTIARCKSDTSTVAANDNATKKACSAYKNNGCPNCAFLNNDGALCENTRGDIVADDWDALCKLNGSTGSEVHNEL</sequence>
<dbReference type="Proteomes" id="UP000696280">
    <property type="component" value="Unassembled WGS sequence"/>
</dbReference>
<dbReference type="EMBL" id="CAJVRL010000079">
    <property type="protein sequence ID" value="CAG8957475.1"/>
    <property type="molecule type" value="Genomic_DNA"/>
</dbReference>